<dbReference type="AlphaFoldDB" id="A0A6C0CDB6"/>
<organism evidence="1">
    <name type="scientific">viral metagenome</name>
    <dbReference type="NCBI Taxonomy" id="1070528"/>
    <lineage>
        <taxon>unclassified sequences</taxon>
        <taxon>metagenomes</taxon>
        <taxon>organismal metagenomes</taxon>
    </lineage>
</organism>
<protein>
    <submittedName>
        <fullName evidence="1">Uncharacterized protein</fullName>
    </submittedName>
</protein>
<evidence type="ECO:0000313" key="1">
    <source>
        <dbReference type="EMBL" id="QHT02558.1"/>
    </source>
</evidence>
<name>A0A6C0CDB6_9ZZZZ</name>
<accession>A0A6C0CDB6</accession>
<proteinExistence type="predicted"/>
<sequence>MSKMYKSGNLTVMSDELDDESDNIIRKIVSAKKQFNEDVRTTVETEFTNWSKVVVPENSNNLVQSYQNFPSLK</sequence>
<reference evidence="1" key="1">
    <citation type="journal article" date="2020" name="Nature">
        <title>Giant virus diversity and host interactions through global metagenomics.</title>
        <authorList>
            <person name="Schulz F."/>
            <person name="Roux S."/>
            <person name="Paez-Espino D."/>
            <person name="Jungbluth S."/>
            <person name="Walsh D.A."/>
            <person name="Denef V.J."/>
            <person name="McMahon K.D."/>
            <person name="Konstantinidis K.T."/>
            <person name="Eloe-Fadrosh E.A."/>
            <person name="Kyrpides N.C."/>
            <person name="Woyke T."/>
        </authorList>
    </citation>
    <scope>NUCLEOTIDE SEQUENCE</scope>
    <source>
        <strain evidence="1">GVMAG-M-3300020595-32</strain>
    </source>
</reference>
<dbReference type="EMBL" id="MN739395">
    <property type="protein sequence ID" value="QHT02558.1"/>
    <property type="molecule type" value="Genomic_DNA"/>
</dbReference>